<organism evidence="2 3">
    <name type="scientific">Elysia crispata</name>
    <name type="common">lettuce slug</name>
    <dbReference type="NCBI Taxonomy" id="231223"/>
    <lineage>
        <taxon>Eukaryota</taxon>
        <taxon>Metazoa</taxon>
        <taxon>Spiralia</taxon>
        <taxon>Lophotrochozoa</taxon>
        <taxon>Mollusca</taxon>
        <taxon>Gastropoda</taxon>
        <taxon>Heterobranchia</taxon>
        <taxon>Euthyneura</taxon>
        <taxon>Panpulmonata</taxon>
        <taxon>Sacoglossa</taxon>
        <taxon>Placobranchoidea</taxon>
        <taxon>Plakobranchidae</taxon>
        <taxon>Elysia</taxon>
    </lineage>
</organism>
<reference evidence="2" key="1">
    <citation type="journal article" date="2023" name="G3 (Bethesda)">
        <title>A reference genome for the long-term kleptoplast-retaining sea slug Elysia crispata morphotype clarki.</title>
        <authorList>
            <person name="Eastman K.E."/>
            <person name="Pendleton A.L."/>
            <person name="Shaikh M.A."/>
            <person name="Suttiyut T."/>
            <person name="Ogas R."/>
            <person name="Tomko P."/>
            <person name="Gavelis G."/>
            <person name="Widhalm J.R."/>
            <person name="Wisecaver J.H."/>
        </authorList>
    </citation>
    <scope>NUCLEOTIDE SEQUENCE</scope>
    <source>
        <strain evidence="2">ECLA1</strain>
    </source>
</reference>
<accession>A0AAE0Z6K6</accession>
<dbReference type="Proteomes" id="UP001283361">
    <property type="component" value="Unassembled WGS sequence"/>
</dbReference>
<dbReference type="EMBL" id="JAWDGP010004525">
    <property type="protein sequence ID" value="KAK3763655.1"/>
    <property type="molecule type" value="Genomic_DNA"/>
</dbReference>
<feature type="compositionally biased region" description="Basic and acidic residues" evidence="1">
    <location>
        <begin position="52"/>
        <end position="81"/>
    </location>
</feature>
<comment type="caution">
    <text evidence="2">The sequence shown here is derived from an EMBL/GenBank/DDBJ whole genome shotgun (WGS) entry which is preliminary data.</text>
</comment>
<dbReference type="AlphaFoldDB" id="A0AAE0Z6K6"/>
<keyword evidence="3" id="KW-1185">Reference proteome</keyword>
<evidence type="ECO:0000256" key="1">
    <source>
        <dbReference type="SAM" id="MobiDB-lite"/>
    </source>
</evidence>
<evidence type="ECO:0000313" key="2">
    <source>
        <dbReference type="EMBL" id="KAK3763655.1"/>
    </source>
</evidence>
<name>A0AAE0Z6K6_9GAST</name>
<sequence>MWIGFRLEVPRSVYSYSHPTSRYIAVSVEFVFRNLKSSDCFSRAIRCGPQVEARRSPNDHDHDLIDGVERRSRRGSERKAESTTLESLYSVHPALEVLSATASAAQTVTLTEVADTARGSGEECGEAR</sequence>
<gene>
    <name evidence="2" type="ORF">RRG08_051177</name>
</gene>
<feature type="region of interest" description="Disordered" evidence="1">
    <location>
        <begin position="51"/>
        <end position="85"/>
    </location>
</feature>
<evidence type="ECO:0000313" key="3">
    <source>
        <dbReference type="Proteomes" id="UP001283361"/>
    </source>
</evidence>
<protein>
    <submittedName>
        <fullName evidence="2">Uncharacterized protein</fullName>
    </submittedName>
</protein>
<proteinExistence type="predicted"/>